<dbReference type="AlphaFoldDB" id="A0ABD2XIK5"/>
<dbReference type="Proteomes" id="UP001627154">
    <property type="component" value="Unassembled WGS sequence"/>
</dbReference>
<comment type="caution">
    <text evidence="1">The sequence shown here is derived from an EMBL/GenBank/DDBJ whole genome shotgun (WGS) entry which is preliminary data.</text>
</comment>
<name>A0ABD2XIK5_9HYME</name>
<gene>
    <name evidence="1" type="ORF">TKK_002147</name>
</gene>
<accession>A0ABD2XIK5</accession>
<proteinExistence type="predicted"/>
<dbReference type="EMBL" id="JBJJXI010000021">
    <property type="protein sequence ID" value="KAL3405090.1"/>
    <property type="molecule type" value="Genomic_DNA"/>
</dbReference>
<keyword evidence="2" id="KW-1185">Reference proteome</keyword>
<reference evidence="1 2" key="1">
    <citation type="journal article" date="2024" name="bioRxiv">
        <title>A reference genome for Trichogramma kaykai: A tiny desert-dwelling parasitoid wasp with competing sex-ratio distorters.</title>
        <authorList>
            <person name="Culotta J."/>
            <person name="Lindsey A.R."/>
        </authorList>
    </citation>
    <scope>NUCLEOTIDE SEQUENCE [LARGE SCALE GENOMIC DNA]</scope>
    <source>
        <strain evidence="1 2">KSX58</strain>
    </source>
</reference>
<evidence type="ECO:0000313" key="2">
    <source>
        <dbReference type="Proteomes" id="UP001627154"/>
    </source>
</evidence>
<evidence type="ECO:0000313" key="1">
    <source>
        <dbReference type="EMBL" id="KAL3405090.1"/>
    </source>
</evidence>
<organism evidence="1 2">
    <name type="scientific">Trichogramma kaykai</name>
    <dbReference type="NCBI Taxonomy" id="54128"/>
    <lineage>
        <taxon>Eukaryota</taxon>
        <taxon>Metazoa</taxon>
        <taxon>Ecdysozoa</taxon>
        <taxon>Arthropoda</taxon>
        <taxon>Hexapoda</taxon>
        <taxon>Insecta</taxon>
        <taxon>Pterygota</taxon>
        <taxon>Neoptera</taxon>
        <taxon>Endopterygota</taxon>
        <taxon>Hymenoptera</taxon>
        <taxon>Apocrita</taxon>
        <taxon>Proctotrupomorpha</taxon>
        <taxon>Chalcidoidea</taxon>
        <taxon>Trichogrammatidae</taxon>
        <taxon>Trichogramma</taxon>
    </lineage>
</organism>
<protein>
    <submittedName>
        <fullName evidence="1">Uncharacterized protein</fullName>
    </submittedName>
</protein>
<sequence length="83" mass="9632">MIPTQSSLVQTLKSLRSIVVQSYITRYFISRGLITQSKPRVLFANAKIDCNCRRETYVYERRGGVRDAAIRNALHKRRVSFRA</sequence>